<sequence>MAGSISTSTSSTSDLSVFEVARFVSGCIVLQTSITSVDVWTRAEGFEFETQRNCVRALCRDQ</sequence>
<accession>K7Z7V4</accession>
<proteinExistence type="predicted"/>
<organism evidence="1 2">
    <name type="scientific">Bdellovibrio bacteriovorus str. Tiberius</name>
    <dbReference type="NCBI Taxonomy" id="1069642"/>
    <lineage>
        <taxon>Bacteria</taxon>
        <taxon>Pseudomonadati</taxon>
        <taxon>Bdellovibrionota</taxon>
        <taxon>Bdellovibrionia</taxon>
        <taxon>Bdellovibrionales</taxon>
        <taxon>Pseudobdellovibrionaceae</taxon>
        <taxon>Bdellovibrio</taxon>
    </lineage>
</organism>
<evidence type="ECO:0000313" key="1">
    <source>
        <dbReference type="EMBL" id="AFY00424.1"/>
    </source>
</evidence>
<dbReference type="EMBL" id="CP002930">
    <property type="protein sequence ID" value="AFY00424.1"/>
    <property type="molecule type" value="Genomic_DNA"/>
</dbReference>
<evidence type="ECO:0000313" key="2">
    <source>
        <dbReference type="Proteomes" id="UP000010074"/>
    </source>
</evidence>
<protein>
    <submittedName>
        <fullName evidence="1">Uncharacterized protein</fullName>
    </submittedName>
</protein>
<dbReference type="HOGENOM" id="CLU_2894924_0_0_7"/>
<dbReference type="KEGG" id="bbat:Bdt_0717"/>
<dbReference type="AlphaFoldDB" id="K7Z7V4"/>
<dbReference type="STRING" id="1069642.Bdt_0717"/>
<name>K7Z7V4_BDEBC</name>
<gene>
    <name evidence="1" type="ORF">Bdt_0717</name>
</gene>
<dbReference type="Proteomes" id="UP000010074">
    <property type="component" value="Chromosome"/>
</dbReference>
<reference evidence="1 2" key="1">
    <citation type="journal article" date="2012" name="BMC Genomics">
        <title>Genome analysis of a simultaneously predatory and prey-independent, novel Bdellovibrio bacteriovorus from the River Tiber, supports in silico predictions of both ancient and recent lateral gene transfer from diverse bacteria.</title>
        <authorList>
            <person name="Hobley L."/>
            <person name="Lerner T.R."/>
            <person name="Williams L.E."/>
            <person name="Lambert C."/>
            <person name="Till R."/>
            <person name="Milner D.S."/>
            <person name="Basford S.M."/>
            <person name="Capeness M.J."/>
            <person name="Fenton A.K."/>
            <person name="Atterbury R.J."/>
            <person name="Harris M.A."/>
            <person name="Sockett R.E."/>
        </authorList>
    </citation>
    <scope>NUCLEOTIDE SEQUENCE [LARGE SCALE GENOMIC DNA]</scope>
    <source>
        <strain evidence="1 2">Tiberius</strain>
    </source>
</reference>